<evidence type="ECO:0000313" key="3">
    <source>
        <dbReference type="Proteomes" id="UP000887568"/>
    </source>
</evidence>
<feature type="compositionally biased region" description="Basic and acidic residues" evidence="1">
    <location>
        <begin position="94"/>
        <end position="105"/>
    </location>
</feature>
<feature type="compositionally biased region" description="Polar residues" evidence="1">
    <location>
        <begin position="329"/>
        <end position="353"/>
    </location>
</feature>
<feature type="compositionally biased region" description="Low complexity" evidence="1">
    <location>
        <begin position="1"/>
        <end position="17"/>
    </location>
</feature>
<dbReference type="AlphaFoldDB" id="A0A914BAD3"/>
<name>A0A914BAD3_PATMI</name>
<feature type="compositionally biased region" description="Polar residues" evidence="1">
    <location>
        <begin position="25"/>
        <end position="50"/>
    </location>
</feature>
<accession>A0A914BAD3</accession>
<feature type="compositionally biased region" description="Polar residues" evidence="1">
    <location>
        <begin position="298"/>
        <end position="308"/>
    </location>
</feature>
<dbReference type="OMA" id="IVKQHPP"/>
<dbReference type="OrthoDB" id="6344011at2759"/>
<dbReference type="PANTHER" id="PTHR16065:SF2">
    <property type="entry name" value="COILED-COIL DOMAIN CONTAINING 198"/>
    <property type="match status" value="1"/>
</dbReference>
<organism evidence="2 3">
    <name type="scientific">Patiria miniata</name>
    <name type="common">Bat star</name>
    <name type="synonym">Asterina miniata</name>
    <dbReference type="NCBI Taxonomy" id="46514"/>
    <lineage>
        <taxon>Eukaryota</taxon>
        <taxon>Metazoa</taxon>
        <taxon>Echinodermata</taxon>
        <taxon>Eleutherozoa</taxon>
        <taxon>Asterozoa</taxon>
        <taxon>Asteroidea</taxon>
        <taxon>Valvatacea</taxon>
        <taxon>Valvatida</taxon>
        <taxon>Asterinidae</taxon>
        <taxon>Patiria</taxon>
    </lineage>
</organism>
<dbReference type="GeneID" id="119741161"/>
<reference evidence="2" key="1">
    <citation type="submission" date="2022-11" db="UniProtKB">
        <authorList>
            <consortium name="EnsemblMetazoa"/>
        </authorList>
    </citation>
    <scope>IDENTIFICATION</scope>
</reference>
<protein>
    <submittedName>
        <fullName evidence="2">Uncharacterized protein</fullName>
    </submittedName>
</protein>
<dbReference type="RefSeq" id="XP_038072795.1">
    <property type="nucleotide sequence ID" value="XM_038216867.1"/>
</dbReference>
<evidence type="ECO:0000256" key="1">
    <source>
        <dbReference type="SAM" id="MobiDB-lite"/>
    </source>
</evidence>
<dbReference type="Proteomes" id="UP000887568">
    <property type="component" value="Unplaced"/>
</dbReference>
<evidence type="ECO:0000313" key="2">
    <source>
        <dbReference type="EnsemblMetazoa" id="XP_038072795.1"/>
    </source>
</evidence>
<dbReference type="InterPro" id="IPR029235">
    <property type="entry name" value="FAME"/>
</dbReference>
<feature type="region of interest" description="Disordered" evidence="1">
    <location>
        <begin position="165"/>
        <end position="353"/>
    </location>
</feature>
<feature type="compositionally biased region" description="Basic and acidic residues" evidence="1">
    <location>
        <begin position="226"/>
        <end position="244"/>
    </location>
</feature>
<feature type="compositionally biased region" description="Basic and acidic residues" evidence="1">
    <location>
        <begin position="198"/>
        <end position="219"/>
    </location>
</feature>
<dbReference type="EnsemblMetazoa" id="XM_038216867.1">
    <property type="protein sequence ID" value="XP_038072795.1"/>
    <property type="gene ID" value="LOC119741161"/>
</dbReference>
<feature type="compositionally biased region" description="Basic residues" evidence="1">
    <location>
        <begin position="170"/>
        <end position="182"/>
    </location>
</feature>
<sequence>MGCGSSQSASTSSLGSASDKRKQDNSSASLRKQVLINQSETKSHDSQSVGGDNAGQRADSRSTCRDSGIDSAKTSDGRRAVIRQASLRSPDQPDQGRGDGTDSRQKAVPTPVAFEVVMGETKGQSIVKQHPPKRLQMKLLDGSEPKVTAEMLAERQRVAEERRFEELQKRAKSAKTTSRRRKDILAARDFGDNQTAEAHQKRLEEKNHSAEKNRAKHQAEMQAKQKMRELRAAQAREKARRLNEAIEDEANFDVEKDETFNADDESDSWLDGANNANLPDVKGSASTNNSERIYDGRSSPTKRFQPLSSAEVRRRQHSLGSDSDDEASAGNQWASHALNTSNNTGTQDNFFET</sequence>
<feature type="compositionally biased region" description="Basic and acidic residues" evidence="1">
    <location>
        <begin position="58"/>
        <end position="79"/>
    </location>
</feature>
<dbReference type="PANTHER" id="PTHR16065">
    <property type="entry name" value="COILED-COIL DOMAIN CONTAINING 198"/>
    <property type="match status" value="1"/>
</dbReference>
<feature type="region of interest" description="Disordered" evidence="1">
    <location>
        <begin position="1"/>
        <end position="110"/>
    </location>
</feature>
<dbReference type="Pfam" id="PF15398">
    <property type="entry name" value="DUF4619"/>
    <property type="match status" value="1"/>
</dbReference>
<keyword evidence="3" id="KW-1185">Reference proteome</keyword>
<proteinExistence type="predicted"/>